<dbReference type="PROSITE" id="PS50110">
    <property type="entry name" value="RESPONSE_REGULATORY"/>
    <property type="match status" value="1"/>
</dbReference>
<dbReference type="AlphaFoldDB" id="A0A4U2YRM3"/>
<accession>A0A4U2YRM3</accession>
<dbReference type="EMBL" id="SZPY01000002">
    <property type="protein sequence ID" value="TKI62621.1"/>
    <property type="molecule type" value="Genomic_DNA"/>
</dbReference>
<feature type="modified residue" description="4-aspartylphosphate" evidence="5">
    <location>
        <position position="68"/>
    </location>
</feature>
<dbReference type="RefSeq" id="WP_137065890.1">
    <property type="nucleotide sequence ID" value="NZ_CP040748.1"/>
</dbReference>
<dbReference type="GO" id="GO:0006355">
    <property type="term" value="P:regulation of DNA-templated transcription"/>
    <property type="evidence" value="ECO:0007669"/>
    <property type="project" value="InterPro"/>
</dbReference>
<evidence type="ECO:0000256" key="3">
    <source>
        <dbReference type="ARBA" id="ARBA00023125"/>
    </source>
</evidence>
<dbReference type="SUPFAM" id="SSF52172">
    <property type="entry name" value="CheY-like"/>
    <property type="match status" value="1"/>
</dbReference>
<evidence type="ECO:0000313" key="8">
    <source>
        <dbReference type="EMBL" id="TKI62621.1"/>
    </source>
</evidence>
<feature type="domain" description="Response regulatory" evidence="7">
    <location>
        <begin position="17"/>
        <end position="133"/>
    </location>
</feature>
<keyword evidence="9" id="KW-1185">Reference proteome</keyword>
<evidence type="ECO:0000313" key="9">
    <source>
        <dbReference type="Proteomes" id="UP000307808"/>
    </source>
</evidence>
<dbReference type="Pfam" id="PF00196">
    <property type="entry name" value="GerE"/>
    <property type="match status" value="1"/>
</dbReference>
<dbReference type="SUPFAM" id="SSF46894">
    <property type="entry name" value="C-terminal effector domain of the bipartite response regulators"/>
    <property type="match status" value="1"/>
</dbReference>
<dbReference type="SMART" id="SM00448">
    <property type="entry name" value="REC"/>
    <property type="match status" value="1"/>
</dbReference>
<dbReference type="PROSITE" id="PS50043">
    <property type="entry name" value="HTH_LUXR_2"/>
    <property type="match status" value="1"/>
</dbReference>
<evidence type="ECO:0000259" key="7">
    <source>
        <dbReference type="PROSITE" id="PS50110"/>
    </source>
</evidence>
<reference evidence="8 9" key="1">
    <citation type="submission" date="2019-04" db="EMBL/GenBank/DDBJ databases">
        <authorList>
            <person name="Dong K."/>
        </authorList>
    </citation>
    <scope>NUCLEOTIDE SEQUENCE [LARGE SCALE GENOMIC DNA]</scope>
    <source>
        <strain evidence="9">dk3543</strain>
    </source>
</reference>
<dbReference type="CDD" id="cd06170">
    <property type="entry name" value="LuxR_C_like"/>
    <property type="match status" value="1"/>
</dbReference>
<dbReference type="InterPro" id="IPR000792">
    <property type="entry name" value="Tscrpt_reg_LuxR_C"/>
</dbReference>
<dbReference type="InterPro" id="IPR039420">
    <property type="entry name" value="WalR-like"/>
</dbReference>
<dbReference type="SMART" id="SM00421">
    <property type="entry name" value="HTH_LUXR"/>
    <property type="match status" value="1"/>
</dbReference>
<dbReference type="OrthoDB" id="9808843at2"/>
<dbReference type="PRINTS" id="PR00038">
    <property type="entry name" value="HTHLUXR"/>
</dbReference>
<name>A0A4U2YRM3_9ACTN</name>
<evidence type="ECO:0000256" key="4">
    <source>
        <dbReference type="ARBA" id="ARBA00023163"/>
    </source>
</evidence>
<dbReference type="InterPro" id="IPR058245">
    <property type="entry name" value="NreC/VraR/RcsB-like_REC"/>
</dbReference>
<dbReference type="Proteomes" id="UP000307808">
    <property type="component" value="Unassembled WGS sequence"/>
</dbReference>
<gene>
    <name evidence="8" type="ORF">FC770_09655</name>
</gene>
<keyword evidence="2" id="KW-0805">Transcription regulation</keyword>
<keyword evidence="1 5" id="KW-0597">Phosphoprotein</keyword>
<evidence type="ECO:0000256" key="1">
    <source>
        <dbReference type="ARBA" id="ARBA00022553"/>
    </source>
</evidence>
<dbReference type="Gene3D" id="3.40.50.2300">
    <property type="match status" value="1"/>
</dbReference>
<keyword evidence="3" id="KW-0238">DNA-binding</keyword>
<sequence length="238" mass="25484">MEPELQEVAAGPAKPITVFLLDDHELVRHGIRSVLERDGDIVVVGESGLAQQAAQLIPALRPDVAILDVRLPDGTGVEVCRQVRSVDSGIAALMLTSYDEDEALFAAIMAGAVGYALKQVKVSDLVDTVRRVAAGQSTLDPSLTSRVLARLRDGPPVNPLTKHLTPKERQVLELVGQGLTNRQIASQLHLTEKTTKNYVSAMLGKLGVTSRTQAAIIATIGHQGGHQGGHHGHQHNHR</sequence>
<protein>
    <submittedName>
        <fullName evidence="8">Response regulator transcription factor</fullName>
    </submittedName>
</protein>
<dbReference type="GO" id="GO:0003677">
    <property type="term" value="F:DNA binding"/>
    <property type="evidence" value="ECO:0007669"/>
    <property type="project" value="UniProtKB-KW"/>
</dbReference>
<dbReference type="CDD" id="cd17535">
    <property type="entry name" value="REC_NarL-like"/>
    <property type="match status" value="1"/>
</dbReference>
<dbReference type="PANTHER" id="PTHR43214:SF24">
    <property type="entry name" value="TRANSCRIPTIONAL REGULATORY PROTEIN NARL-RELATED"/>
    <property type="match status" value="1"/>
</dbReference>
<dbReference type="InterPro" id="IPR001789">
    <property type="entry name" value="Sig_transdc_resp-reg_receiver"/>
</dbReference>
<dbReference type="Pfam" id="PF00072">
    <property type="entry name" value="Response_reg"/>
    <property type="match status" value="1"/>
</dbReference>
<dbReference type="InterPro" id="IPR011006">
    <property type="entry name" value="CheY-like_superfamily"/>
</dbReference>
<keyword evidence="4" id="KW-0804">Transcription</keyword>
<feature type="domain" description="HTH luxR-type" evidence="6">
    <location>
        <begin position="157"/>
        <end position="222"/>
    </location>
</feature>
<dbReference type="GO" id="GO:0000160">
    <property type="term" value="P:phosphorelay signal transduction system"/>
    <property type="evidence" value="ECO:0007669"/>
    <property type="project" value="InterPro"/>
</dbReference>
<dbReference type="PANTHER" id="PTHR43214">
    <property type="entry name" value="TWO-COMPONENT RESPONSE REGULATOR"/>
    <property type="match status" value="1"/>
</dbReference>
<comment type="caution">
    <text evidence="8">The sequence shown here is derived from an EMBL/GenBank/DDBJ whole genome shotgun (WGS) entry which is preliminary data.</text>
</comment>
<dbReference type="InterPro" id="IPR016032">
    <property type="entry name" value="Sig_transdc_resp-reg_C-effctor"/>
</dbReference>
<evidence type="ECO:0000259" key="6">
    <source>
        <dbReference type="PROSITE" id="PS50043"/>
    </source>
</evidence>
<proteinExistence type="predicted"/>
<evidence type="ECO:0000256" key="2">
    <source>
        <dbReference type="ARBA" id="ARBA00023015"/>
    </source>
</evidence>
<evidence type="ECO:0000256" key="5">
    <source>
        <dbReference type="PROSITE-ProRule" id="PRU00169"/>
    </source>
</evidence>
<organism evidence="8 9">
    <name type="scientific">Nocardioides jishulii</name>
    <dbReference type="NCBI Taxonomy" id="2575440"/>
    <lineage>
        <taxon>Bacteria</taxon>
        <taxon>Bacillati</taxon>
        <taxon>Actinomycetota</taxon>
        <taxon>Actinomycetes</taxon>
        <taxon>Propionibacteriales</taxon>
        <taxon>Nocardioidaceae</taxon>
        <taxon>Nocardioides</taxon>
    </lineage>
</organism>